<name>A0A316Z539_9BASI</name>
<feature type="region of interest" description="Disordered" evidence="1">
    <location>
        <begin position="100"/>
        <end position="131"/>
    </location>
</feature>
<evidence type="ECO:0000313" key="2">
    <source>
        <dbReference type="EMBL" id="PWN96887.1"/>
    </source>
</evidence>
<dbReference type="RefSeq" id="XP_025597166.1">
    <property type="nucleotide sequence ID" value="XM_025745792.1"/>
</dbReference>
<protein>
    <submittedName>
        <fullName evidence="2">Uncharacterized protein</fullName>
    </submittedName>
</protein>
<proteinExistence type="predicted"/>
<reference evidence="2 3" key="1">
    <citation type="journal article" date="2018" name="Mol. Biol. Evol.">
        <title>Broad Genomic Sampling Reveals a Smut Pathogenic Ancestry of the Fungal Clade Ustilaginomycotina.</title>
        <authorList>
            <person name="Kijpornyongpan T."/>
            <person name="Mondo S.J."/>
            <person name="Barry K."/>
            <person name="Sandor L."/>
            <person name="Lee J."/>
            <person name="Lipzen A."/>
            <person name="Pangilinan J."/>
            <person name="LaButti K."/>
            <person name="Hainaut M."/>
            <person name="Henrissat B."/>
            <person name="Grigoriev I.V."/>
            <person name="Spatafora J.W."/>
            <person name="Aime M.C."/>
        </authorList>
    </citation>
    <scope>NUCLEOTIDE SEQUENCE [LARGE SCALE GENOMIC DNA]</scope>
    <source>
        <strain evidence="2 3">MCA 4186</strain>
    </source>
</reference>
<accession>A0A316Z539</accession>
<dbReference type="EMBL" id="KZ819297">
    <property type="protein sequence ID" value="PWN96887.1"/>
    <property type="molecule type" value="Genomic_DNA"/>
</dbReference>
<dbReference type="GeneID" id="37273336"/>
<sequence>MAQRCRLGRLRPPHLIRGRAADAHAARRCFHRRCSWQNAPLPRAGRSRWNARAKTYPRSVSGRLAAQDAVRGAINRPQPSRSVQICTAAAAVARSPARLGAVGPRASHDGGAAMRVPEPGSPTGRGSAAGVLLPSQGRASAVTEKWVL</sequence>
<evidence type="ECO:0000256" key="1">
    <source>
        <dbReference type="SAM" id="MobiDB-lite"/>
    </source>
</evidence>
<dbReference type="AlphaFoldDB" id="A0A316Z539"/>
<dbReference type="Proteomes" id="UP000245946">
    <property type="component" value="Unassembled WGS sequence"/>
</dbReference>
<keyword evidence="3" id="KW-1185">Reference proteome</keyword>
<organism evidence="2 3">
    <name type="scientific">Tilletiopsis washingtonensis</name>
    <dbReference type="NCBI Taxonomy" id="58919"/>
    <lineage>
        <taxon>Eukaryota</taxon>
        <taxon>Fungi</taxon>
        <taxon>Dikarya</taxon>
        <taxon>Basidiomycota</taxon>
        <taxon>Ustilaginomycotina</taxon>
        <taxon>Exobasidiomycetes</taxon>
        <taxon>Entylomatales</taxon>
        <taxon>Entylomatales incertae sedis</taxon>
        <taxon>Tilletiopsis</taxon>
    </lineage>
</organism>
<gene>
    <name evidence="2" type="ORF">FA09DRAFT_71084</name>
</gene>
<evidence type="ECO:0000313" key="3">
    <source>
        <dbReference type="Proteomes" id="UP000245946"/>
    </source>
</evidence>